<keyword evidence="1" id="KW-0732">Signal</keyword>
<dbReference type="InterPro" id="IPR002491">
    <property type="entry name" value="ABC_transptr_periplasmic_BD"/>
</dbReference>
<dbReference type="AlphaFoldDB" id="A0A5R9QBI7"/>
<dbReference type="SUPFAM" id="SSF53807">
    <property type="entry name" value="Helical backbone' metal receptor"/>
    <property type="match status" value="1"/>
</dbReference>
<dbReference type="PANTHER" id="PTHR30535">
    <property type="entry name" value="VITAMIN B12-BINDING PROTEIN"/>
    <property type="match status" value="1"/>
</dbReference>
<dbReference type="RefSeq" id="WP_138412256.1">
    <property type="nucleotide sequence ID" value="NZ_QLAG01000021.1"/>
</dbReference>
<protein>
    <submittedName>
        <fullName evidence="3">Hemin ABC transporter substrate-binding protein</fullName>
    </submittedName>
</protein>
<dbReference type="PROSITE" id="PS50983">
    <property type="entry name" value="FE_B12_PBP"/>
    <property type="match status" value="1"/>
</dbReference>
<evidence type="ECO:0000313" key="4">
    <source>
        <dbReference type="Proteomes" id="UP000306753"/>
    </source>
</evidence>
<name>A0A5R9QBI7_9GAMM</name>
<evidence type="ECO:0000313" key="3">
    <source>
        <dbReference type="EMBL" id="TLX62494.1"/>
    </source>
</evidence>
<organism evidence="3 4">
    <name type="scientific">Stutzerimonas nosocomialis</name>
    <dbReference type="NCBI Taxonomy" id="1056496"/>
    <lineage>
        <taxon>Bacteria</taxon>
        <taxon>Pseudomonadati</taxon>
        <taxon>Pseudomonadota</taxon>
        <taxon>Gammaproteobacteria</taxon>
        <taxon>Pseudomonadales</taxon>
        <taxon>Pseudomonadaceae</taxon>
        <taxon>Stutzerimonas</taxon>
    </lineage>
</organism>
<dbReference type="InterPro" id="IPR050902">
    <property type="entry name" value="ABC_Transporter_SBP"/>
</dbReference>
<evidence type="ECO:0000256" key="1">
    <source>
        <dbReference type="SAM" id="SignalP"/>
    </source>
</evidence>
<reference evidence="3 4" key="1">
    <citation type="journal article" date="2017" name="Eur. J. Clin. Microbiol. Infect. Dis.">
        <title>Uncommonly isolated clinical Pseudomonas: identification and phylogenetic assignation.</title>
        <authorList>
            <person name="Mulet M."/>
            <person name="Gomila M."/>
            <person name="Ramirez A."/>
            <person name="Cardew S."/>
            <person name="Moore E.R."/>
            <person name="Lalucat J."/>
            <person name="Garcia-Valdes E."/>
        </authorList>
    </citation>
    <scope>NUCLEOTIDE SEQUENCE [LARGE SCALE GENOMIC DNA]</scope>
    <source>
        <strain evidence="3 4">SD129</strain>
    </source>
</reference>
<dbReference type="EMBL" id="QLAG01000021">
    <property type="protein sequence ID" value="TLX62494.1"/>
    <property type="molecule type" value="Genomic_DNA"/>
</dbReference>
<accession>A0A5R9QBI7</accession>
<feature type="domain" description="Fe/B12 periplasmic-binding" evidence="2">
    <location>
        <begin position="26"/>
        <end position="285"/>
    </location>
</feature>
<dbReference type="PANTHER" id="PTHR30535:SF4">
    <property type="entry name" value="HEMIN-BINDING PERIPLASMIC PROTEIN HMUT"/>
    <property type="match status" value="1"/>
</dbReference>
<proteinExistence type="predicted"/>
<sequence length="294" mass="30640">MRAWLGGVLLGLVCSVAAHGEPLPQRWVSAGGSLTEWIAALGGEARLVGVDTTSQHPASVQTLPSIGYQRQLAAEGILALRPDVLVGSEEMGPPTVLDQLRGAGVQVLTLSAEPELASLADTLERLGRLLGEPARASQSFEEYRQRLARQADWVAAAQTSAEAPGVLLLFGQGGGNLLAGGQGTSADWLIERAGGRNLAGHHGFKPLSSETLAALDPDVLIVTDRSLAGAAMREALLARHPALASLRAVRESRIYGLDPTLLVGGLGPRLLAELAALAAAFYPHAQALTTNVTR</sequence>
<dbReference type="Proteomes" id="UP000306753">
    <property type="component" value="Unassembled WGS sequence"/>
</dbReference>
<gene>
    <name evidence="3" type="ORF">DN820_16130</name>
</gene>
<evidence type="ECO:0000259" key="2">
    <source>
        <dbReference type="PROSITE" id="PS50983"/>
    </source>
</evidence>
<dbReference type="Gene3D" id="3.40.50.1980">
    <property type="entry name" value="Nitrogenase molybdenum iron protein domain"/>
    <property type="match status" value="2"/>
</dbReference>
<dbReference type="Pfam" id="PF01497">
    <property type="entry name" value="Peripla_BP_2"/>
    <property type="match status" value="1"/>
</dbReference>
<comment type="caution">
    <text evidence="3">The sequence shown here is derived from an EMBL/GenBank/DDBJ whole genome shotgun (WGS) entry which is preliminary data.</text>
</comment>
<keyword evidence="4" id="KW-1185">Reference proteome</keyword>
<feature type="chain" id="PRO_5024441308" evidence="1">
    <location>
        <begin position="21"/>
        <end position="294"/>
    </location>
</feature>
<feature type="signal peptide" evidence="1">
    <location>
        <begin position="1"/>
        <end position="20"/>
    </location>
</feature>